<keyword evidence="13" id="KW-1185">Reference proteome</keyword>
<organism evidence="12 13">
    <name type="scientific">Glycine soja</name>
    <name type="common">Wild soybean</name>
    <dbReference type="NCBI Taxonomy" id="3848"/>
    <lineage>
        <taxon>Eukaryota</taxon>
        <taxon>Viridiplantae</taxon>
        <taxon>Streptophyta</taxon>
        <taxon>Embryophyta</taxon>
        <taxon>Tracheophyta</taxon>
        <taxon>Spermatophyta</taxon>
        <taxon>Magnoliopsida</taxon>
        <taxon>eudicotyledons</taxon>
        <taxon>Gunneridae</taxon>
        <taxon>Pentapetalae</taxon>
        <taxon>rosids</taxon>
        <taxon>fabids</taxon>
        <taxon>Fabales</taxon>
        <taxon>Fabaceae</taxon>
        <taxon>Papilionoideae</taxon>
        <taxon>50 kb inversion clade</taxon>
        <taxon>NPAAA clade</taxon>
        <taxon>indigoferoid/millettioid clade</taxon>
        <taxon>Phaseoleae</taxon>
        <taxon>Glycine</taxon>
        <taxon>Glycine subgen. Soja</taxon>
    </lineage>
</organism>
<dbReference type="PROSITE" id="PS50011">
    <property type="entry name" value="PROTEIN_KINASE_DOM"/>
    <property type="match status" value="1"/>
</dbReference>
<dbReference type="InterPro" id="IPR011009">
    <property type="entry name" value="Kinase-like_dom_sf"/>
</dbReference>
<dbReference type="SMART" id="SM00220">
    <property type="entry name" value="S_TKc"/>
    <property type="match status" value="1"/>
</dbReference>
<dbReference type="InterPro" id="IPR000719">
    <property type="entry name" value="Prot_kinase_dom"/>
</dbReference>
<comment type="catalytic activity">
    <reaction evidence="7">
        <text>L-threonyl-[protein] + ATP = O-phospho-L-threonyl-[protein] + ADP + H(+)</text>
        <dbReference type="Rhea" id="RHEA:46608"/>
        <dbReference type="Rhea" id="RHEA-COMP:11060"/>
        <dbReference type="Rhea" id="RHEA-COMP:11605"/>
        <dbReference type="ChEBI" id="CHEBI:15378"/>
        <dbReference type="ChEBI" id="CHEBI:30013"/>
        <dbReference type="ChEBI" id="CHEBI:30616"/>
        <dbReference type="ChEBI" id="CHEBI:61977"/>
        <dbReference type="ChEBI" id="CHEBI:456216"/>
        <dbReference type="EC" id="2.7.11.25"/>
    </reaction>
</comment>
<evidence type="ECO:0000256" key="9">
    <source>
        <dbReference type="PROSITE-ProRule" id="PRU10141"/>
    </source>
</evidence>
<evidence type="ECO:0000313" key="13">
    <source>
        <dbReference type="Proteomes" id="UP000289340"/>
    </source>
</evidence>
<dbReference type="EMBL" id="QZWG01000017">
    <property type="protein sequence ID" value="RZB58519.1"/>
    <property type="molecule type" value="Genomic_DNA"/>
</dbReference>
<feature type="domain" description="Protein kinase" evidence="11">
    <location>
        <begin position="209"/>
        <end position="470"/>
    </location>
</feature>
<dbReference type="GO" id="GO:0005524">
    <property type="term" value="F:ATP binding"/>
    <property type="evidence" value="ECO:0007669"/>
    <property type="project" value="UniProtKB-UniRule"/>
</dbReference>
<reference evidence="12 13" key="1">
    <citation type="submission" date="2018-09" db="EMBL/GenBank/DDBJ databases">
        <title>A high-quality reference genome of wild soybean provides a powerful tool to mine soybean genomes.</title>
        <authorList>
            <person name="Xie M."/>
            <person name="Chung C.Y.L."/>
            <person name="Li M.-W."/>
            <person name="Wong F.-L."/>
            <person name="Chan T.-F."/>
            <person name="Lam H.-M."/>
        </authorList>
    </citation>
    <scope>NUCLEOTIDE SEQUENCE [LARGE SCALE GENOMIC DNA]</scope>
    <source>
        <strain evidence="13">cv. W05</strain>
        <tissue evidence="12">Hypocotyl of etiolated seedlings</tissue>
    </source>
</reference>
<dbReference type="InterPro" id="IPR017441">
    <property type="entry name" value="Protein_kinase_ATP_BS"/>
</dbReference>
<evidence type="ECO:0000259" key="11">
    <source>
        <dbReference type="PROSITE" id="PS50011"/>
    </source>
</evidence>
<dbReference type="GO" id="GO:0004709">
    <property type="term" value="F:MAP kinase kinase kinase activity"/>
    <property type="evidence" value="ECO:0007669"/>
    <property type="project" value="UniProtKB-EC"/>
</dbReference>
<evidence type="ECO:0000256" key="1">
    <source>
        <dbReference type="ARBA" id="ARBA00006529"/>
    </source>
</evidence>
<feature type="region of interest" description="Disordered" evidence="10">
    <location>
        <begin position="58"/>
        <end position="81"/>
    </location>
</feature>
<keyword evidence="3" id="KW-0808">Transferase</keyword>
<dbReference type="FunFam" id="1.10.510.10:FF:000357">
    <property type="entry name" value="Mitogen-activated protein kinase kinase kinase 5"/>
    <property type="match status" value="1"/>
</dbReference>
<keyword evidence="5 12" id="KW-0418">Kinase</keyword>
<proteinExistence type="inferred from homology"/>
<dbReference type="SUPFAM" id="SSF56112">
    <property type="entry name" value="Protein kinase-like (PK-like)"/>
    <property type="match status" value="1"/>
</dbReference>
<feature type="region of interest" description="Disordered" evidence="10">
    <location>
        <begin position="1"/>
        <end position="26"/>
    </location>
</feature>
<dbReference type="InterPro" id="IPR050538">
    <property type="entry name" value="MAP_kinase_kinase_kinase"/>
</dbReference>
<keyword evidence="6 9" id="KW-0067">ATP-binding</keyword>
<evidence type="ECO:0000256" key="4">
    <source>
        <dbReference type="ARBA" id="ARBA00022741"/>
    </source>
</evidence>
<protein>
    <recommendedName>
        <fullName evidence="2">mitogen-activated protein kinase kinase kinase</fullName>
        <ecNumber evidence="2">2.7.11.25</ecNumber>
    </recommendedName>
</protein>
<keyword evidence="4 9" id="KW-0547">Nucleotide-binding</keyword>
<dbReference type="Pfam" id="PF00069">
    <property type="entry name" value="Pkinase"/>
    <property type="match status" value="1"/>
</dbReference>
<dbReference type="Proteomes" id="UP000289340">
    <property type="component" value="Chromosome 17"/>
</dbReference>
<feature type="compositionally biased region" description="Basic and acidic residues" evidence="10">
    <location>
        <begin position="61"/>
        <end position="71"/>
    </location>
</feature>
<gene>
    <name evidence="12" type="ORF">D0Y65_046897</name>
</gene>
<feature type="region of interest" description="Disordered" evidence="10">
    <location>
        <begin position="485"/>
        <end position="504"/>
    </location>
</feature>
<evidence type="ECO:0000256" key="2">
    <source>
        <dbReference type="ARBA" id="ARBA00012406"/>
    </source>
</evidence>
<comment type="similarity">
    <text evidence="1">Belongs to the protein kinase superfamily. STE Ser/Thr protein kinase family. MAP kinase kinase kinase subfamily.</text>
</comment>
<evidence type="ECO:0000256" key="6">
    <source>
        <dbReference type="ARBA" id="ARBA00022840"/>
    </source>
</evidence>
<evidence type="ECO:0000256" key="10">
    <source>
        <dbReference type="SAM" id="MobiDB-lite"/>
    </source>
</evidence>
<dbReference type="AlphaFoldDB" id="A0A445GBD0"/>
<dbReference type="PROSITE" id="PS00107">
    <property type="entry name" value="PROTEIN_KINASE_ATP"/>
    <property type="match status" value="1"/>
</dbReference>
<name>A0A445GBD0_GLYSO</name>
<dbReference type="PANTHER" id="PTHR48016">
    <property type="entry name" value="MAP KINASE KINASE KINASE SSK2-RELATED-RELATED"/>
    <property type="match status" value="1"/>
</dbReference>
<evidence type="ECO:0000256" key="3">
    <source>
        <dbReference type="ARBA" id="ARBA00022679"/>
    </source>
</evidence>
<dbReference type="Gene3D" id="1.10.510.10">
    <property type="entry name" value="Transferase(Phosphotransferase) domain 1"/>
    <property type="match status" value="1"/>
</dbReference>
<evidence type="ECO:0000256" key="7">
    <source>
        <dbReference type="ARBA" id="ARBA00047559"/>
    </source>
</evidence>
<comment type="caution">
    <text evidence="12">The sequence shown here is derived from an EMBL/GenBank/DDBJ whole genome shotgun (WGS) entry which is preliminary data.</text>
</comment>
<evidence type="ECO:0000256" key="8">
    <source>
        <dbReference type="ARBA" id="ARBA00048329"/>
    </source>
</evidence>
<dbReference type="GO" id="GO:0005737">
    <property type="term" value="C:cytoplasm"/>
    <property type="evidence" value="ECO:0007669"/>
    <property type="project" value="TreeGrafter"/>
</dbReference>
<sequence>MPLSRKPLSPSTSTGAKQIPGGDFAPARRLTRQRKLRHLTNQDTGFFHSDEFSFLPGSPEFRSHGGSDHRSFSALPQPLPLPEAPLTRRAKSISSGCVHRRRLSSSVEQDGFTISRFVAMTYLPPKIIRNTVYQDAVTVNSFSFNPKIEEGSQNHKFLSRVCPENNLLDSHPLPLPPRASSPKQLSVVLHQSRIKHHATENLPSVKGRWQKGKLIGRGTFGSVFHATNIETGASCAMKEISLIADDPTYAECIKQLEQEIKILGQLHHPNIVQYYGSETVGNHLYIYMEYVYPGSISKFMREHCGAMTESVVRNFTRHILSGLAYLHSNKTIHRDIKGANLLVNKSGIVKLADFGLAKILMGNSYDLSFKGSSYWMAPEVVKGSIKNESNPDVVMAIDIWTLGCTIIEMLTGKPPWSEVEGPSAMFKVLLESPPIPETLSSVGKDFLQQCLQSDPADRPSAATLLKHAFVQNLHGQGVIVRSQSYTRGDLGQGGNSASPRDTTKNRRGIMQASNSTLILNKIQKSIGNAKESHHIRPYHHSHVPEVNILQSSLESSTLNCMSVANSRNVSTVTRMITNF</sequence>
<dbReference type="PANTHER" id="PTHR48016:SF12">
    <property type="entry name" value="PROTEIN KINASE DOMAIN-CONTAINING PROTEIN"/>
    <property type="match status" value="1"/>
</dbReference>
<dbReference type="EC" id="2.7.11.25" evidence="2"/>
<accession>A0A445GBD0</accession>
<comment type="catalytic activity">
    <reaction evidence="8">
        <text>L-seryl-[protein] + ATP = O-phospho-L-seryl-[protein] + ADP + H(+)</text>
        <dbReference type="Rhea" id="RHEA:17989"/>
        <dbReference type="Rhea" id="RHEA-COMP:9863"/>
        <dbReference type="Rhea" id="RHEA-COMP:11604"/>
        <dbReference type="ChEBI" id="CHEBI:15378"/>
        <dbReference type="ChEBI" id="CHEBI:29999"/>
        <dbReference type="ChEBI" id="CHEBI:30616"/>
        <dbReference type="ChEBI" id="CHEBI:83421"/>
        <dbReference type="ChEBI" id="CHEBI:456216"/>
        <dbReference type="EC" id="2.7.11.25"/>
    </reaction>
</comment>
<feature type="binding site" evidence="9">
    <location>
        <position position="238"/>
    </location>
    <ligand>
        <name>ATP</name>
        <dbReference type="ChEBI" id="CHEBI:30616"/>
    </ligand>
</feature>
<evidence type="ECO:0000256" key="5">
    <source>
        <dbReference type="ARBA" id="ARBA00022777"/>
    </source>
</evidence>
<evidence type="ECO:0000313" key="12">
    <source>
        <dbReference type="EMBL" id="RZB58519.1"/>
    </source>
</evidence>